<gene>
    <name evidence="1" type="ORF">METZ01_LOCUS384109</name>
</gene>
<name>A0A382UBL6_9ZZZZ</name>
<feature type="non-terminal residue" evidence="1">
    <location>
        <position position="47"/>
    </location>
</feature>
<sequence length="47" mass="5192">MPSPFKLDRRAVLKGMAGVALPLPLLEAMGKEVAEETPRRFCAFYIA</sequence>
<evidence type="ECO:0000313" key="1">
    <source>
        <dbReference type="EMBL" id="SVD31255.1"/>
    </source>
</evidence>
<dbReference type="EMBL" id="UINC01142736">
    <property type="protein sequence ID" value="SVD31255.1"/>
    <property type="molecule type" value="Genomic_DNA"/>
</dbReference>
<proteinExistence type="predicted"/>
<protein>
    <submittedName>
        <fullName evidence="1">Uncharacterized protein</fullName>
    </submittedName>
</protein>
<dbReference type="AlphaFoldDB" id="A0A382UBL6"/>
<reference evidence="1" key="1">
    <citation type="submission" date="2018-05" db="EMBL/GenBank/DDBJ databases">
        <authorList>
            <person name="Lanie J.A."/>
            <person name="Ng W.-L."/>
            <person name="Kazmierczak K.M."/>
            <person name="Andrzejewski T.M."/>
            <person name="Davidsen T.M."/>
            <person name="Wayne K.J."/>
            <person name="Tettelin H."/>
            <person name="Glass J.I."/>
            <person name="Rusch D."/>
            <person name="Podicherti R."/>
            <person name="Tsui H.-C.T."/>
            <person name="Winkler M.E."/>
        </authorList>
    </citation>
    <scope>NUCLEOTIDE SEQUENCE</scope>
</reference>
<organism evidence="1">
    <name type="scientific">marine metagenome</name>
    <dbReference type="NCBI Taxonomy" id="408172"/>
    <lineage>
        <taxon>unclassified sequences</taxon>
        <taxon>metagenomes</taxon>
        <taxon>ecological metagenomes</taxon>
    </lineage>
</organism>
<accession>A0A382UBL6</accession>